<dbReference type="PANTHER" id="PTHR12736:SF7">
    <property type="entry name" value="LANC-LIKE PROTEIN 3"/>
    <property type="match status" value="1"/>
</dbReference>
<feature type="binding site" evidence="3">
    <location>
        <position position="313"/>
    </location>
    <ligand>
        <name>Zn(2+)</name>
        <dbReference type="ChEBI" id="CHEBI:29105"/>
    </ligand>
</feature>
<comment type="similarity">
    <text evidence="1">Belongs to the LanC-like protein family.</text>
</comment>
<keyword evidence="3" id="KW-0862">Zinc</keyword>
<dbReference type="PANTHER" id="PTHR12736">
    <property type="entry name" value="LANC-LIKE PROTEIN"/>
    <property type="match status" value="1"/>
</dbReference>
<dbReference type="SMART" id="SM01260">
    <property type="entry name" value="LANC_like"/>
    <property type="match status" value="1"/>
</dbReference>
<evidence type="ECO:0000313" key="5">
    <source>
        <dbReference type="Proteomes" id="UP001566132"/>
    </source>
</evidence>
<organism evidence="4 5">
    <name type="scientific">Hypothenemus hampei</name>
    <name type="common">Coffee berry borer</name>
    <dbReference type="NCBI Taxonomy" id="57062"/>
    <lineage>
        <taxon>Eukaryota</taxon>
        <taxon>Metazoa</taxon>
        <taxon>Ecdysozoa</taxon>
        <taxon>Arthropoda</taxon>
        <taxon>Hexapoda</taxon>
        <taxon>Insecta</taxon>
        <taxon>Pterygota</taxon>
        <taxon>Neoptera</taxon>
        <taxon>Endopterygota</taxon>
        <taxon>Coleoptera</taxon>
        <taxon>Polyphaga</taxon>
        <taxon>Cucujiformia</taxon>
        <taxon>Curculionidae</taxon>
        <taxon>Scolytinae</taxon>
        <taxon>Hypothenemus</taxon>
    </lineage>
</organism>
<reference evidence="4 5" key="1">
    <citation type="submission" date="2024-05" db="EMBL/GenBank/DDBJ databases">
        <title>Genetic variation in Jamaican populations of the coffee berry borer (Hypothenemus hampei).</title>
        <authorList>
            <person name="Errbii M."/>
            <person name="Myrie A."/>
        </authorList>
    </citation>
    <scope>NUCLEOTIDE SEQUENCE [LARGE SCALE GENOMIC DNA]</scope>
    <source>
        <strain evidence="4">JA-Hopewell-2020-01-JO</strain>
        <tissue evidence="4">Whole body</tissue>
    </source>
</reference>
<keyword evidence="3" id="KW-0479">Metal-binding</keyword>
<sequence length="438" mass="49046">MFSRVPYRSLIPSYKINIFKNISQFVKKNLMGDSERYFPNPNPDYEPGFGRPDIPIPLIKQQIDELTKTIESEFPAITEYAGDGLYVGTAGVAYMYYHLSKVSTLSSLKNVYIQRGLEYIEPALEVAKEASPKYAPSFILGSAGVIAVAAALFHASGDRTASEAYITQYQNLANSCIGIDFLDCGSDELFVGRAGYVMGAIWLARETGNIIRKTDIYLLCKVILKSGQDYVTLNRHSAPLIFPYYEVEYLGAAHGLSSILQSLMACGYLQETHQDRDEIKSAIDYLLGLQTPDGNFPAATDEIGKEPKLVHWCHGAGGVFYLMAKSYLVFKEDKYLQSCKKMADLIWKKGILKKGPGLCHGVSGNAYVFLIMFRLTKEPDYLYRAMSFYEFMETDTFKSNARTPDNLYSLFEGIAGKVCFLADLTSPEKAIFPFFDIF</sequence>
<dbReference type="Gene3D" id="1.50.10.10">
    <property type="match status" value="1"/>
</dbReference>
<feature type="binding site" evidence="3">
    <location>
        <position position="360"/>
    </location>
    <ligand>
        <name>Zn(2+)</name>
        <dbReference type="ChEBI" id="CHEBI:29105"/>
    </ligand>
</feature>
<evidence type="ECO:0000256" key="1">
    <source>
        <dbReference type="ARBA" id="ARBA00007179"/>
    </source>
</evidence>
<dbReference type="Proteomes" id="UP001566132">
    <property type="component" value="Unassembled WGS sequence"/>
</dbReference>
<dbReference type="InterPro" id="IPR007822">
    <property type="entry name" value="LANC-like"/>
</dbReference>
<evidence type="ECO:0000313" key="4">
    <source>
        <dbReference type="EMBL" id="KAL1494177.1"/>
    </source>
</evidence>
<comment type="caution">
    <text evidence="4">The sequence shown here is derived from an EMBL/GenBank/DDBJ whole genome shotgun (WGS) entry which is preliminary data.</text>
</comment>
<dbReference type="SUPFAM" id="SSF158745">
    <property type="entry name" value="LanC-like"/>
    <property type="match status" value="1"/>
</dbReference>
<evidence type="ECO:0000256" key="3">
    <source>
        <dbReference type="PIRSR" id="PIRSR607822-1"/>
    </source>
</evidence>
<dbReference type="AlphaFoldDB" id="A0ABD1ELM9"/>
<accession>A0ABD1ELM9</accession>
<dbReference type="PRINTS" id="PR01951">
    <property type="entry name" value="LANCEUKARYTE"/>
</dbReference>
<dbReference type="PRINTS" id="PR01950">
    <property type="entry name" value="LANCSUPER"/>
</dbReference>
<gene>
    <name evidence="4" type="ORF">ABEB36_009818</name>
</gene>
<evidence type="ECO:0000256" key="2">
    <source>
        <dbReference type="ARBA" id="ARBA00069999"/>
    </source>
</evidence>
<name>A0ABD1ELM9_HYPHA</name>
<keyword evidence="5" id="KW-1185">Reference proteome</keyword>
<dbReference type="Pfam" id="PF05147">
    <property type="entry name" value="LANC_like"/>
    <property type="match status" value="1"/>
</dbReference>
<feature type="binding site" evidence="3">
    <location>
        <position position="359"/>
    </location>
    <ligand>
        <name>Zn(2+)</name>
        <dbReference type="ChEBI" id="CHEBI:29105"/>
    </ligand>
</feature>
<proteinExistence type="inferred from homology"/>
<protein>
    <recommendedName>
        <fullName evidence="2">LanC-like protein 3 homolog</fullName>
    </recommendedName>
</protein>
<dbReference type="CDD" id="cd04794">
    <property type="entry name" value="euk_LANCL"/>
    <property type="match status" value="1"/>
</dbReference>
<dbReference type="InterPro" id="IPR020464">
    <property type="entry name" value="LanC-like_prot_euk"/>
</dbReference>
<dbReference type="InterPro" id="IPR012341">
    <property type="entry name" value="6hp_glycosidase-like_sf"/>
</dbReference>
<dbReference type="EMBL" id="JBDJPC010000007">
    <property type="protein sequence ID" value="KAL1494177.1"/>
    <property type="molecule type" value="Genomic_DNA"/>
</dbReference>
<dbReference type="FunFam" id="1.50.10.10:FF:000012">
    <property type="entry name" value="LanC-like protein 3"/>
    <property type="match status" value="1"/>
</dbReference>